<organism evidence="1 2">
    <name type="scientific">Phytopseudomonas flavescens</name>
    <dbReference type="NCBI Taxonomy" id="29435"/>
    <lineage>
        <taxon>Bacteria</taxon>
        <taxon>Pseudomonadati</taxon>
        <taxon>Pseudomonadota</taxon>
        <taxon>Gammaproteobacteria</taxon>
        <taxon>Pseudomonadales</taxon>
        <taxon>Pseudomonadaceae</taxon>
        <taxon>Phytopseudomonas</taxon>
    </lineage>
</organism>
<evidence type="ECO:0000313" key="2">
    <source>
        <dbReference type="Proteomes" id="UP000198606"/>
    </source>
</evidence>
<name>A0A1G8FGC2_9GAMM</name>
<proteinExistence type="predicted"/>
<dbReference type="Pfam" id="PF02413">
    <property type="entry name" value="Caudo_TAP"/>
    <property type="match status" value="1"/>
</dbReference>
<dbReference type="STRING" id="29435.SAMN05216588_107268"/>
<dbReference type="AlphaFoldDB" id="A0A1G8FGC2"/>
<dbReference type="RefSeq" id="WP_084308978.1">
    <property type="nucleotide sequence ID" value="NZ_FNDG01000007.1"/>
</dbReference>
<dbReference type="PANTHER" id="PTHR34413:SF2">
    <property type="entry name" value="PROPHAGE TAIL FIBER ASSEMBLY PROTEIN HOMOLOG TFAE-RELATED"/>
    <property type="match status" value="1"/>
</dbReference>
<dbReference type="Proteomes" id="UP000198606">
    <property type="component" value="Unassembled WGS sequence"/>
</dbReference>
<protein>
    <submittedName>
        <fullName evidence="1">Virus tail fibre assembly protein, lambda gpK</fullName>
    </submittedName>
</protein>
<reference evidence="1 2" key="1">
    <citation type="submission" date="2016-10" db="EMBL/GenBank/DDBJ databases">
        <authorList>
            <person name="de Groot N.N."/>
        </authorList>
    </citation>
    <scope>NUCLEOTIDE SEQUENCE [LARGE SCALE GENOMIC DNA]</scope>
    <source>
        <strain evidence="1 2">LMG 18387</strain>
    </source>
</reference>
<evidence type="ECO:0000313" key="1">
    <source>
        <dbReference type="EMBL" id="SDH81203.1"/>
    </source>
</evidence>
<dbReference type="PANTHER" id="PTHR34413">
    <property type="entry name" value="PROPHAGE TAIL FIBER ASSEMBLY PROTEIN HOMOLOG TFAE-RELATED-RELATED"/>
    <property type="match status" value="1"/>
</dbReference>
<dbReference type="InterPro" id="IPR051220">
    <property type="entry name" value="TFA_Chaperone"/>
</dbReference>
<dbReference type="InterPro" id="IPR003458">
    <property type="entry name" value="Phage_T4_Gp38_tail_assem"/>
</dbReference>
<accession>A0A1G8FGC2</accession>
<dbReference type="EMBL" id="FNDG01000007">
    <property type="protein sequence ID" value="SDH81203.1"/>
    <property type="molecule type" value="Genomic_DNA"/>
</dbReference>
<gene>
    <name evidence="1" type="ORF">SAMN05216588_107268</name>
</gene>
<sequence length="192" mass="21150">MTTAPVVYHYHGHTGELLGTGFADPDPVNPDKWLVPGLATLAEPPAPVAGCVACRIEHTRWELLEDNRGTIYSTDSGQPREHAELGPLPEGFTTQPRPSLHHTWQGGIWVFDEESARTAFISAAVLERNRLQAEAAARIAPLQDAADLEDATEAERVELDAWKRYRVALNRVSLDAYPHSIQWPASPTKDVA</sequence>